<feature type="transmembrane region" description="Helical" evidence="16">
    <location>
        <begin position="285"/>
        <end position="308"/>
    </location>
</feature>
<keyword evidence="12" id="KW-0624">Polysaccharide degradation</keyword>
<dbReference type="Gene3D" id="1.20.1250.20">
    <property type="entry name" value="MFS general substrate transporter like domains"/>
    <property type="match status" value="1"/>
</dbReference>
<sequence length="787" mass="88548">MAEHSVKSGNKVPVGQKIAFGLGMLANQMFPAALGIFTVVLVEKLGFSGFLLGLTYFIPKFYDALFDLIMGYVSDNTKSKWGRRRQYVLAGAIILGISFAMMWQLYAENGITYNFWYFLIVSLIFYSGLTIFSIPYVAMGYEMSDDFHERTNIMATSQLIGQLAWVVAPWFWVIMGDQSLFPSSDVAVRTLAVYVAIGCAILAAIPAFFIPSKSTLNENYSPIDLKGILGSFGEIKEGLKASIEIKPFRKICIATFLIFNAFQTTAGFSYFIIKYYLFKGNEDGFGLWPTLFGSVGAIITTVAVIPIVARMSKVMGKKKAFLLSQGISVIGYILLYVLFVPGKPYLFLFALPFFSFGIGSLFTLMMSMTSDVIDIDELNTGKRREGSLGAIYWWMVKFGTAVAGLLSGLILSLVAFKSNAATQTDETMFWLRIFFVGIPILGTLAAIWAMKDYGVDEAKAREVRDLLEKRKAPKPSGYGANNVLEGMNLAGLSRLQLQQKFPQYYFPTFDYTNVEGIKTEFSTVFNAGMSGICFSVFTEKQFPGDFITEEQIRKRLEVLKPHTQWIRVFSSTHGHENIPKIAKEMGFKVLMGAWIGKDETENQQEIQSLIQLIKEGNVDIAAVGNEVLFRGDQNEETLLGYIQQVKNQTLNVPVTYIDVYYEIINHPKLVAASDKILINCYPFWEGASIEHAGMYLQEMYHQTQKIAGGKEIIIAETGWPSKGEEVQNAKPSPENLMRYYLEAQKWASKEQINLFYFSSFDESWKIHYEGWAGTSWGLWDANEKFKF</sequence>
<dbReference type="Pfam" id="PF13347">
    <property type="entry name" value="MFS_2"/>
    <property type="match status" value="1"/>
</dbReference>
<keyword evidence="3" id="KW-1003">Cell membrane</keyword>
<dbReference type="Gene3D" id="3.20.20.80">
    <property type="entry name" value="Glycosidases"/>
    <property type="match status" value="1"/>
</dbReference>
<keyword evidence="11" id="KW-0961">Cell wall biogenesis/degradation</keyword>
<keyword evidence="18" id="KW-1185">Reference proteome</keyword>
<feature type="transmembrane region" description="Helical" evidence="16">
    <location>
        <begin position="345"/>
        <end position="369"/>
    </location>
</feature>
<evidence type="ECO:0000256" key="10">
    <source>
        <dbReference type="ARBA" id="ARBA00023277"/>
    </source>
</evidence>
<dbReference type="InterPro" id="IPR017853">
    <property type="entry name" value="GH"/>
</dbReference>
<feature type="transmembrane region" description="Helical" evidence="16">
    <location>
        <begin position="87"/>
        <end position="103"/>
    </location>
</feature>
<dbReference type="Pfam" id="PF00332">
    <property type="entry name" value="Glyco_hydro_17"/>
    <property type="match status" value="1"/>
</dbReference>
<evidence type="ECO:0000256" key="4">
    <source>
        <dbReference type="ARBA" id="ARBA00022512"/>
    </source>
</evidence>
<evidence type="ECO:0000256" key="11">
    <source>
        <dbReference type="ARBA" id="ARBA00023316"/>
    </source>
</evidence>
<keyword evidence="16" id="KW-0812">Transmembrane</keyword>
<gene>
    <name evidence="17" type="ORF">AR438_15530</name>
</gene>
<dbReference type="GO" id="GO:0000272">
    <property type="term" value="P:polysaccharide catabolic process"/>
    <property type="evidence" value="ECO:0007669"/>
    <property type="project" value="UniProtKB-KW"/>
</dbReference>
<dbReference type="SUPFAM" id="SSF103473">
    <property type="entry name" value="MFS general substrate transporter"/>
    <property type="match status" value="1"/>
</dbReference>
<feature type="transmembrane region" description="Helical" evidence="16">
    <location>
        <begin position="20"/>
        <end position="41"/>
    </location>
</feature>
<dbReference type="GO" id="GO:0004553">
    <property type="term" value="F:hydrolase activity, hydrolyzing O-glycosyl compounds"/>
    <property type="evidence" value="ECO:0007669"/>
    <property type="project" value="InterPro"/>
</dbReference>
<keyword evidence="16" id="KW-1133">Transmembrane helix</keyword>
<feature type="transmembrane region" description="Helical" evidence="16">
    <location>
        <begin position="151"/>
        <end position="171"/>
    </location>
</feature>
<dbReference type="InterPro" id="IPR050732">
    <property type="entry name" value="Beta-glucan_modifiers"/>
</dbReference>
<evidence type="ECO:0000256" key="16">
    <source>
        <dbReference type="SAM" id="Phobius"/>
    </source>
</evidence>
<dbReference type="GO" id="GO:0071555">
    <property type="term" value="P:cell wall organization"/>
    <property type="evidence" value="ECO:0007669"/>
    <property type="project" value="UniProtKB-KW"/>
</dbReference>
<dbReference type="Proteomes" id="UP000051682">
    <property type="component" value="Unassembled WGS sequence"/>
</dbReference>
<keyword evidence="9" id="KW-0325">Glycoprotein</keyword>
<dbReference type="EMBL" id="LLYZ01000020">
    <property type="protein sequence ID" value="KQK24596.1"/>
    <property type="molecule type" value="Genomic_DNA"/>
</dbReference>
<evidence type="ECO:0000256" key="13">
    <source>
        <dbReference type="ARBA" id="ARBA00037649"/>
    </source>
</evidence>
<dbReference type="RefSeq" id="WP_056016987.1">
    <property type="nucleotide sequence ID" value="NZ_LLYZ01000020.1"/>
</dbReference>
<keyword evidence="8 16" id="KW-0472">Membrane</keyword>
<evidence type="ECO:0000256" key="7">
    <source>
        <dbReference type="ARBA" id="ARBA00022801"/>
    </source>
</evidence>
<evidence type="ECO:0000256" key="2">
    <source>
        <dbReference type="ARBA" id="ARBA00004236"/>
    </source>
</evidence>
<dbReference type="PROSITE" id="PS00587">
    <property type="entry name" value="GLYCOSYL_HYDROL_F17"/>
    <property type="match status" value="1"/>
</dbReference>
<dbReference type="PANTHER" id="PTHR16631:SF17">
    <property type="entry name" value="GLUCAN ENDO-1,3-BETA-GLUCOSIDASE BTGC"/>
    <property type="match status" value="1"/>
</dbReference>
<evidence type="ECO:0000256" key="9">
    <source>
        <dbReference type="ARBA" id="ARBA00023180"/>
    </source>
</evidence>
<feature type="transmembrane region" description="Helical" evidence="16">
    <location>
        <begin position="390"/>
        <end position="416"/>
    </location>
</feature>
<evidence type="ECO:0000256" key="1">
    <source>
        <dbReference type="ARBA" id="ARBA00004191"/>
    </source>
</evidence>
<keyword evidence="7 17" id="KW-0378">Hydrolase</keyword>
<dbReference type="AlphaFoldDB" id="A0A0Q3KK91"/>
<feature type="transmembrane region" description="Helical" evidence="16">
    <location>
        <begin position="47"/>
        <end position="66"/>
    </location>
</feature>
<dbReference type="InterPro" id="IPR036259">
    <property type="entry name" value="MFS_trans_sf"/>
</dbReference>
<comment type="caution">
    <text evidence="17">The sequence shown here is derived from an EMBL/GenBank/DDBJ whole genome shotgun (WGS) entry which is preliminary data.</text>
</comment>
<evidence type="ECO:0000313" key="17">
    <source>
        <dbReference type="EMBL" id="KQK24596.1"/>
    </source>
</evidence>
<organism evidence="17 18">
    <name type="scientific">Chryseobacterium aquaticum</name>
    <dbReference type="NCBI Taxonomy" id="452084"/>
    <lineage>
        <taxon>Bacteria</taxon>
        <taxon>Pseudomonadati</taxon>
        <taxon>Bacteroidota</taxon>
        <taxon>Flavobacteriia</taxon>
        <taxon>Flavobacteriales</taxon>
        <taxon>Weeksellaceae</taxon>
        <taxon>Chryseobacterium group</taxon>
        <taxon>Chryseobacterium</taxon>
    </lineage>
</organism>
<reference evidence="17 18" key="1">
    <citation type="submission" date="2015-10" db="EMBL/GenBank/DDBJ databases">
        <title>Chryseobacterium aquaticum genome.</title>
        <authorList>
            <person name="Newman J.D."/>
            <person name="Ferguson M.B."/>
            <person name="Miller J.R."/>
        </authorList>
    </citation>
    <scope>NUCLEOTIDE SEQUENCE [LARGE SCALE GENOMIC DNA]</scope>
    <source>
        <strain evidence="17 18">KCTC 12483</strain>
    </source>
</reference>
<keyword evidence="5" id="KW-0964">Secreted</keyword>
<evidence type="ECO:0000256" key="6">
    <source>
        <dbReference type="ARBA" id="ARBA00022729"/>
    </source>
</evidence>
<feature type="transmembrane region" description="Helical" evidence="16">
    <location>
        <begin position="115"/>
        <end position="139"/>
    </location>
</feature>
<dbReference type="OrthoDB" id="9764596at2"/>
<dbReference type="SUPFAM" id="SSF51445">
    <property type="entry name" value="(Trans)glycosidases"/>
    <property type="match status" value="1"/>
</dbReference>
<dbReference type="GO" id="GO:0005886">
    <property type="term" value="C:plasma membrane"/>
    <property type="evidence" value="ECO:0007669"/>
    <property type="project" value="UniProtKB-SubCell"/>
</dbReference>
<keyword evidence="10" id="KW-0119">Carbohydrate metabolism</keyword>
<evidence type="ECO:0000256" key="12">
    <source>
        <dbReference type="ARBA" id="ARBA00023326"/>
    </source>
</evidence>
<proteinExistence type="predicted"/>
<feature type="transmembrane region" description="Helical" evidence="16">
    <location>
        <begin position="428"/>
        <end position="449"/>
    </location>
</feature>
<feature type="transmembrane region" description="Helical" evidence="16">
    <location>
        <begin position="320"/>
        <end position="339"/>
    </location>
</feature>
<evidence type="ECO:0000256" key="5">
    <source>
        <dbReference type="ARBA" id="ARBA00022525"/>
    </source>
</evidence>
<evidence type="ECO:0000256" key="14">
    <source>
        <dbReference type="ARBA" id="ARBA00042373"/>
    </source>
</evidence>
<evidence type="ECO:0000256" key="3">
    <source>
        <dbReference type="ARBA" id="ARBA00022475"/>
    </source>
</evidence>
<comment type="function">
    <text evidence="13">Glucanases play a role in cell expansion during growth, in cell-cell fusion during mating, and in spore release during sporulation. This enzyme may be involved in beta-glucan degradation. Active on laminarin and lichenan.</text>
</comment>
<evidence type="ECO:0000313" key="18">
    <source>
        <dbReference type="Proteomes" id="UP000051682"/>
    </source>
</evidence>
<protein>
    <recommendedName>
        <fullName evidence="15">Endo-1,3-beta-glucanase btgC</fullName>
    </recommendedName>
    <alternativeName>
        <fullName evidence="14">Laminarinase btgC</fullName>
    </alternativeName>
</protein>
<name>A0A0Q3KK91_9FLAO</name>
<accession>A0A0Q3KK91</accession>
<dbReference type="STRING" id="452084.AR438_15530"/>
<dbReference type="PANTHER" id="PTHR16631">
    <property type="entry name" value="GLUCAN 1,3-BETA-GLUCOSIDASE"/>
    <property type="match status" value="1"/>
</dbReference>
<dbReference type="InterPro" id="IPR000490">
    <property type="entry name" value="Glyco_hydro_17"/>
</dbReference>
<keyword evidence="4" id="KW-0134">Cell wall</keyword>
<comment type="subcellular location">
    <subcellularLocation>
        <location evidence="2">Cell membrane</location>
    </subcellularLocation>
    <subcellularLocation>
        <location evidence="1">Secreted</location>
        <location evidence="1">Cell wall</location>
    </subcellularLocation>
</comment>
<keyword evidence="6" id="KW-0732">Signal</keyword>
<evidence type="ECO:0000256" key="15">
    <source>
        <dbReference type="ARBA" id="ARBA00043078"/>
    </source>
</evidence>
<feature type="transmembrane region" description="Helical" evidence="16">
    <location>
        <begin position="191"/>
        <end position="210"/>
    </location>
</feature>
<feature type="transmembrane region" description="Helical" evidence="16">
    <location>
        <begin position="251"/>
        <end position="273"/>
    </location>
</feature>
<evidence type="ECO:0000256" key="8">
    <source>
        <dbReference type="ARBA" id="ARBA00023136"/>
    </source>
</evidence>